<accession>A0AAW2YM38</accession>
<dbReference type="GO" id="GO:0015293">
    <property type="term" value="F:symporter activity"/>
    <property type="evidence" value="ECO:0007669"/>
    <property type="project" value="UniProtKB-KW"/>
</dbReference>
<sequence length="477" mass="53129">MEPRGQKYVNIVPPHAQLSDKSPLLDVDEDAPDKPRFYVPQRYILSFMILLSNLICYLNRALLSVAIIPMSEQFHWDNFTQAKILSAFFWGYLVTQVPGAIVSKKLGGKVVLFTGVCVWCCFTLITPIAASLSTHWFGWIIIARIGLGLGEAVNFPAVNHLTGIWIPKSERTRQSTITSTGLELGTLLALLLSPVISNSIGWEWSFYIYGGLGIIWSFVYLIITSDTPQDNTFISAYERHYIETSIKNEESILDEKPVDKDAKTHSLFYQIITNPGVWAVIVAHTCYNYGWYVLLSYLPKLFLSLGVSFDRVGLFTMIPYIVVAVMSNVSGVVSDMLINKLEISVANVRKIMQCTALVFPSILFFFLRFTMHNLVLSTVIICVAVGGSSFCRSGHNVNMIDLSPKYAGILFAITNTFATIPGIVGNLITGWLLDVAPTVESTIPHSPWDNIFNVMIGVNLFGAVFYAIFARGTPQFK</sequence>
<feature type="transmembrane region" description="Helical" evidence="7">
    <location>
        <begin position="451"/>
        <end position="469"/>
    </location>
</feature>
<feature type="transmembrane region" description="Helical" evidence="7">
    <location>
        <begin position="406"/>
        <end position="431"/>
    </location>
</feature>
<dbReference type="AlphaFoldDB" id="A0AAW2YM38"/>
<evidence type="ECO:0000256" key="6">
    <source>
        <dbReference type="ARBA" id="ARBA00023136"/>
    </source>
</evidence>
<dbReference type="GO" id="GO:0016020">
    <property type="term" value="C:membrane"/>
    <property type="evidence" value="ECO:0007669"/>
    <property type="project" value="UniProtKB-SubCell"/>
</dbReference>
<dbReference type="InterPro" id="IPR020846">
    <property type="entry name" value="MFS_dom"/>
</dbReference>
<proteinExistence type="predicted"/>
<dbReference type="InterPro" id="IPR050382">
    <property type="entry name" value="MFS_Na/Anion_cotransporter"/>
</dbReference>
<feature type="transmembrane region" description="Helical" evidence="7">
    <location>
        <begin position="277"/>
        <end position="298"/>
    </location>
</feature>
<dbReference type="FunFam" id="1.20.1250.20:FF:000003">
    <property type="entry name" value="Solute carrier family 17 member 3"/>
    <property type="match status" value="1"/>
</dbReference>
<evidence type="ECO:0000256" key="3">
    <source>
        <dbReference type="ARBA" id="ARBA00022692"/>
    </source>
</evidence>
<keyword evidence="10" id="KW-1185">Reference proteome</keyword>
<feature type="transmembrane region" description="Helical" evidence="7">
    <location>
        <begin position="350"/>
        <end position="369"/>
    </location>
</feature>
<evidence type="ECO:0000313" key="9">
    <source>
        <dbReference type="EMBL" id="KAL0478182.1"/>
    </source>
</evidence>
<feature type="transmembrane region" description="Helical" evidence="7">
    <location>
        <begin position="136"/>
        <end position="159"/>
    </location>
</feature>
<dbReference type="Pfam" id="PF07690">
    <property type="entry name" value="MFS_1"/>
    <property type="match status" value="1"/>
</dbReference>
<evidence type="ECO:0000256" key="4">
    <source>
        <dbReference type="ARBA" id="ARBA00022847"/>
    </source>
</evidence>
<feature type="transmembrane region" description="Helical" evidence="7">
    <location>
        <begin position="206"/>
        <end position="223"/>
    </location>
</feature>
<dbReference type="InterPro" id="IPR011701">
    <property type="entry name" value="MFS"/>
</dbReference>
<reference evidence="9 10" key="1">
    <citation type="submission" date="2024-03" db="EMBL/GenBank/DDBJ databases">
        <title>The Acrasis kona genome and developmental transcriptomes reveal deep origins of eukaryotic multicellular pathways.</title>
        <authorList>
            <person name="Sheikh S."/>
            <person name="Fu C.-J."/>
            <person name="Brown M.W."/>
            <person name="Baldauf S.L."/>
        </authorList>
    </citation>
    <scope>NUCLEOTIDE SEQUENCE [LARGE SCALE GENOMIC DNA]</scope>
    <source>
        <strain evidence="9 10">ATCC MYA-3509</strain>
    </source>
</reference>
<keyword evidence="4" id="KW-0769">Symport</keyword>
<protein>
    <submittedName>
        <fullName evidence="9">Anion transporter</fullName>
    </submittedName>
</protein>
<evidence type="ECO:0000259" key="8">
    <source>
        <dbReference type="PROSITE" id="PS50850"/>
    </source>
</evidence>
<keyword evidence="3 7" id="KW-0812">Transmembrane</keyword>
<feature type="transmembrane region" description="Helical" evidence="7">
    <location>
        <begin position="318"/>
        <end position="338"/>
    </location>
</feature>
<dbReference type="InterPro" id="IPR036259">
    <property type="entry name" value="MFS_trans_sf"/>
</dbReference>
<feature type="transmembrane region" description="Helical" evidence="7">
    <location>
        <begin position="43"/>
        <end position="70"/>
    </location>
</feature>
<comment type="subcellular location">
    <subcellularLocation>
        <location evidence="1">Membrane</location>
        <topology evidence="1">Multi-pass membrane protein</topology>
    </subcellularLocation>
</comment>
<comment type="caution">
    <text evidence="9">The sequence shown here is derived from an EMBL/GenBank/DDBJ whole genome shotgun (WGS) entry which is preliminary data.</text>
</comment>
<feature type="domain" description="Major facilitator superfamily (MFS) profile" evidence="8">
    <location>
        <begin position="45"/>
        <end position="474"/>
    </location>
</feature>
<keyword evidence="6 7" id="KW-0472">Membrane</keyword>
<feature type="transmembrane region" description="Helical" evidence="7">
    <location>
        <begin position="82"/>
        <end position="103"/>
    </location>
</feature>
<dbReference type="PROSITE" id="PS50850">
    <property type="entry name" value="MFS"/>
    <property type="match status" value="1"/>
</dbReference>
<dbReference type="EMBL" id="JAOPGA020000323">
    <property type="protein sequence ID" value="KAL0478182.1"/>
    <property type="molecule type" value="Genomic_DNA"/>
</dbReference>
<feature type="transmembrane region" description="Helical" evidence="7">
    <location>
        <begin position="375"/>
        <end position="394"/>
    </location>
</feature>
<dbReference type="FunFam" id="1.20.1250.20:FF:000423">
    <property type="entry name" value="Putative inorganic phosphate cotransporter-like Protein"/>
    <property type="match status" value="1"/>
</dbReference>
<keyword evidence="2" id="KW-0813">Transport</keyword>
<evidence type="ECO:0000256" key="5">
    <source>
        <dbReference type="ARBA" id="ARBA00022989"/>
    </source>
</evidence>
<evidence type="ECO:0000256" key="7">
    <source>
        <dbReference type="SAM" id="Phobius"/>
    </source>
</evidence>
<feature type="transmembrane region" description="Helical" evidence="7">
    <location>
        <begin position="180"/>
        <end position="200"/>
    </location>
</feature>
<keyword evidence="5 7" id="KW-1133">Transmembrane helix</keyword>
<gene>
    <name evidence="9" type="ORF">AKO1_008442</name>
</gene>
<dbReference type="Gene3D" id="1.20.1250.20">
    <property type="entry name" value="MFS general substrate transporter like domains"/>
    <property type="match status" value="2"/>
</dbReference>
<dbReference type="PANTHER" id="PTHR11662">
    <property type="entry name" value="SOLUTE CARRIER FAMILY 17"/>
    <property type="match status" value="1"/>
</dbReference>
<dbReference type="PANTHER" id="PTHR11662:SF399">
    <property type="entry name" value="FI19708P1-RELATED"/>
    <property type="match status" value="1"/>
</dbReference>
<evidence type="ECO:0000313" key="10">
    <source>
        <dbReference type="Proteomes" id="UP001431209"/>
    </source>
</evidence>
<evidence type="ECO:0000256" key="1">
    <source>
        <dbReference type="ARBA" id="ARBA00004141"/>
    </source>
</evidence>
<evidence type="ECO:0000256" key="2">
    <source>
        <dbReference type="ARBA" id="ARBA00022448"/>
    </source>
</evidence>
<organism evidence="9 10">
    <name type="scientific">Acrasis kona</name>
    <dbReference type="NCBI Taxonomy" id="1008807"/>
    <lineage>
        <taxon>Eukaryota</taxon>
        <taxon>Discoba</taxon>
        <taxon>Heterolobosea</taxon>
        <taxon>Tetramitia</taxon>
        <taxon>Eutetramitia</taxon>
        <taxon>Acrasidae</taxon>
        <taxon>Acrasis</taxon>
    </lineage>
</organism>
<dbReference type="SUPFAM" id="SSF103473">
    <property type="entry name" value="MFS general substrate transporter"/>
    <property type="match status" value="1"/>
</dbReference>
<dbReference type="Proteomes" id="UP001431209">
    <property type="component" value="Unassembled WGS sequence"/>
</dbReference>
<feature type="transmembrane region" description="Helical" evidence="7">
    <location>
        <begin position="110"/>
        <end position="130"/>
    </location>
</feature>
<name>A0AAW2YM38_9EUKA</name>